<dbReference type="PANTHER" id="PTHR30404">
    <property type="entry name" value="N-ACETYLMURAMOYL-L-ALANINE AMIDASE"/>
    <property type="match status" value="1"/>
</dbReference>
<organism evidence="5 6">
    <name type="scientific">Pseudomonas syringae pv. avii</name>
    <dbReference type="NCBI Taxonomy" id="663959"/>
    <lineage>
        <taxon>Bacteria</taxon>
        <taxon>Pseudomonadati</taxon>
        <taxon>Pseudomonadota</taxon>
        <taxon>Gammaproteobacteria</taxon>
        <taxon>Pseudomonadales</taxon>
        <taxon>Pseudomonadaceae</taxon>
        <taxon>Pseudomonas</taxon>
        <taxon>Pseudomonas syringae</taxon>
    </lineage>
</organism>
<comment type="catalytic activity">
    <reaction evidence="1">
        <text>Hydrolyzes the link between N-acetylmuramoyl residues and L-amino acid residues in certain cell-wall glycopeptides.</text>
        <dbReference type="EC" id="3.5.1.28"/>
    </reaction>
</comment>
<dbReference type="GO" id="GO:0030288">
    <property type="term" value="C:outer membrane-bounded periplasmic space"/>
    <property type="evidence" value="ECO:0007669"/>
    <property type="project" value="TreeGrafter"/>
</dbReference>
<name>A0A3M5V7X2_PSESX</name>
<dbReference type="InterPro" id="IPR050695">
    <property type="entry name" value="N-acetylmuramoyl_amidase_3"/>
</dbReference>
<dbReference type="GO" id="GO:0009253">
    <property type="term" value="P:peptidoglycan catabolic process"/>
    <property type="evidence" value="ECO:0007669"/>
    <property type="project" value="InterPro"/>
</dbReference>
<dbReference type="Proteomes" id="UP000280395">
    <property type="component" value="Unassembled WGS sequence"/>
</dbReference>
<evidence type="ECO:0000256" key="3">
    <source>
        <dbReference type="ARBA" id="ARBA00022801"/>
    </source>
</evidence>
<evidence type="ECO:0000259" key="4">
    <source>
        <dbReference type="Pfam" id="PF01520"/>
    </source>
</evidence>
<dbReference type="Gene3D" id="3.40.630.40">
    <property type="entry name" value="Zn-dependent exopeptidases"/>
    <property type="match status" value="1"/>
</dbReference>
<keyword evidence="3" id="KW-0378">Hydrolase</keyword>
<dbReference type="EC" id="3.5.1.28" evidence="2"/>
<feature type="domain" description="MurNAc-LAA" evidence="4">
    <location>
        <begin position="2"/>
        <end position="44"/>
    </location>
</feature>
<accession>A0A3M5V7X2</accession>
<proteinExistence type="predicted"/>
<evidence type="ECO:0000313" key="5">
    <source>
        <dbReference type="EMBL" id="RMU53607.1"/>
    </source>
</evidence>
<sequence>MLKSPDVPSILVETGFISNSRDSQRLVTARHQQAVADGLFDGLQRYF</sequence>
<evidence type="ECO:0000256" key="1">
    <source>
        <dbReference type="ARBA" id="ARBA00001561"/>
    </source>
</evidence>
<protein>
    <recommendedName>
        <fullName evidence="2">N-acetylmuramoyl-L-alanine amidase</fullName>
        <ecNumber evidence="2">3.5.1.28</ecNumber>
    </recommendedName>
</protein>
<dbReference type="SUPFAM" id="SSF53187">
    <property type="entry name" value="Zn-dependent exopeptidases"/>
    <property type="match status" value="1"/>
</dbReference>
<dbReference type="AlphaFoldDB" id="A0A3M5V7X2"/>
<dbReference type="GO" id="GO:0008745">
    <property type="term" value="F:N-acetylmuramoyl-L-alanine amidase activity"/>
    <property type="evidence" value="ECO:0007669"/>
    <property type="project" value="UniProtKB-EC"/>
</dbReference>
<dbReference type="Pfam" id="PF01520">
    <property type="entry name" value="Amidase_3"/>
    <property type="match status" value="1"/>
</dbReference>
<evidence type="ECO:0000256" key="2">
    <source>
        <dbReference type="ARBA" id="ARBA00011901"/>
    </source>
</evidence>
<reference evidence="5 6" key="1">
    <citation type="submission" date="2018-08" db="EMBL/GenBank/DDBJ databases">
        <title>Recombination of ecologically and evolutionarily significant loci maintains genetic cohesion in the Pseudomonas syringae species complex.</title>
        <authorList>
            <person name="Dillon M."/>
            <person name="Thakur S."/>
            <person name="Almeida R.N.D."/>
            <person name="Weir B.S."/>
            <person name="Guttman D.S."/>
        </authorList>
    </citation>
    <scope>NUCLEOTIDE SEQUENCE [LARGE SCALE GENOMIC DNA]</scope>
    <source>
        <strain evidence="5 6">ICMP 14479</strain>
    </source>
</reference>
<dbReference type="PANTHER" id="PTHR30404:SF0">
    <property type="entry name" value="N-ACETYLMURAMOYL-L-ALANINE AMIDASE AMIC"/>
    <property type="match status" value="1"/>
</dbReference>
<dbReference type="InterPro" id="IPR002508">
    <property type="entry name" value="MurNAc-LAA_cat"/>
</dbReference>
<comment type="caution">
    <text evidence="5">The sequence shown here is derived from an EMBL/GenBank/DDBJ whole genome shotgun (WGS) entry which is preliminary data.</text>
</comment>
<dbReference type="EMBL" id="RBUA01000908">
    <property type="protein sequence ID" value="RMU53607.1"/>
    <property type="molecule type" value="Genomic_DNA"/>
</dbReference>
<evidence type="ECO:0000313" key="6">
    <source>
        <dbReference type="Proteomes" id="UP000280395"/>
    </source>
</evidence>
<gene>
    <name evidence="5" type="ORF">ALP29_200998</name>
</gene>